<keyword evidence="3" id="KW-1185">Reference proteome</keyword>
<evidence type="ECO:0000313" key="2">
    <source>
        <dbReference type="EMBL" id="PVV00790.1"/>
    </source>
</evidence>
<evidence type="ECO:0000259" key="1">
    <source>
        <dbReference type="SMART" id="SM00355"/>
    </source>
</evidence>
<feature type="domain" description="C2H2-type" evidence="1">
    <location>
        <begin position="16"/>
        <end position="40"/>
    </location>
</feature>
<dbReference type="AlphaFoldDB" id="A0A2T9Z885"/>
<proteinExistence type="predicted"/>
<evidence type="ECO:0000313" key="3">
    <source>
        <dbReference type="Proteomes" id="UP000245609"/>
    </source>
</evidence>
<gene>
    <name evidence="2" type="ORF">BB560_004815</name>
</gene>
<dbReference type="SMART" id="SM00355">
    <property type="entry name" value="ZnF_C2H2"/>
    <property type="match status" value="2"/>
</dbReference>
<reference evidence="2 3" key="1">
    <citation type="journal article" date="2018" name="MBio">
        <title>Comparative Genomics Reveals the Core Gene Toolbox for the Fungus-Insect Symbiosis.</title>
        <authorList>
            <person name="Wang Y."/>
            <person name="Stata M."/>
            <person name="Wang W."/>
            <person name="Stajich J.E."/>
            <person name="White M.M."/>
            <person name="Moncalvo J.M."/>
        </authorList>
    </citation>
    <scope>NUCLEOTIDE SEQUENCE [LARGE SCALE GENOMIC DNA]</scope>
    <source>
        <strain evidence="2 3">SC-DP-2</strain>
    </source>
</reference>
<dbReference type="EMBL" id="MBFS01001640">
    <property type="protein sequence ID" value="PVV00790.1"/>
    <property type="molecule type" value="Genomic_DNA"/>
</dbReference>
<sequence>MGRRMNPDEILHIEAYGCSICDVEFLRKPLLFMSHVADYHPEMTTCPYVFCKEEFPTVTQMAQHVLIDHGVILSSL</sequence>
<dbReference type="InterPro" id="IPR013087">
    <property type="entry name" value="Znf_C2H2_type"/>
</dbReference>
<feature type="domain" description="C2H2-type" evidence="1">
    <location>
        <begin position="44"/>
        <end position="69"/>
    </location>
</feature>
<protein>
    <recommendedName>
        <fullName evidence="1">C2H2-type domain-containing protein</fullName>
    </recommendedName>
</protein>
<organism evidence="2 3">
    <name type="scientific">Smittium megazygosporum</name>
    <dbReference type="NCBI Taxonomy" id="133381"/>
    <lineage>
        <taxon>Eukaryota</taxon>
        <taxon>Fungi</taxon>
        <taxon>Fungi incertae sedis</taxon>
        <taxon>Zoopagomycota</taxon>
        <taxon>Kickxellomycotina</taxon>
        <taxon>Harpellomycetes</taxon>
        <taxon>Harpellales</taxon>
        <taxon>Legeriomycetaceae</taxon>
        <taxon>Smittium</taxon>
    </lineage>
</organism>
<name>A0A2T9Z885_9FUNG</name>
<dbReference type="OrthoDB" id="6077919at2759"/>
<accession>A0A2T9Z885</accession>
<dbReference type="Proteomes" id="UP000245609">
    <property type="component" value="Unassembled WGS sequence"/>
</dbReference>
<comment type="caution">
    <text evidence="2">The sequence shown here is derived from an EMBL/GenBank/DDBJ whole genome shotgun (WGS) entry which is preliminary data.</text>
</comment>